<dbReference type="InterPro" id="IPR038501">
    <property type="entry name" value="Spore_GerAC_C_sf"/>
</dbReference>
<evidence type="ECO:0000256" key="2">
    <source>
        <dbReference type="ARBA" id="ARBA00007886"/>
    </source>
</evidence>
<protein>
    <submittedName>
        <fullName evidence="10">Germination protein, Ger(X)C family</fullName>
    </submittedName>
</protein>
<dbReference type="InterPro" id="IPR057336">
    <property type="entry name" value="GerAC_N"/>
</dbReference>
<comment type="similarity">
    <text evidence="2">Belongs to the GerABKC lipoprotein family.</text>
</comment>
<proteinExistence type="inferred from homology"/>
<evidence type="ECO:0000256" key="7">
    <source>
        <dbReference type="ARBA" id="ARBA00023288"/>
    </source>
</evidence>
<dbReference type="Pfam" id="PF25198">
    <property type="entry name" value="Spore_GerAC_N"/>
    <property type="match status" value="1"/>
</dbReference>
<evidence type="ECO:0000256" key="3">
    <source>
        <dbReference type="ARBA" id="ARBA00022544"/>
    </source>
</evidence>
<keyword evidence="5" id="KW-0472">Membrane</keyword>
<dbReference type="InterPro" id="IPR046953">
    <property type="entry name" value="Spore_GerAC-like_C"/>
</dbReference>
<dbReference type="GO" id="GO:0009847">
    <property type="term" value="P:spore germination"/>
    <property type="evidence" value="ECO:0007669"/>
    <property type="project" value="InterPro"/>
</dbReference>
<evidence type="ECO:0000259" key="8">
    <source>
        <dbReference type="Pfam" id="PF05504"/>
    </source>
</evidence>
<dbReference type="EMBL" id="CP009933">
    <property type="protein sequence ID" value="AKA70686.1"/>
    <property type="molecule type" value="Genomic_DNA"/>
</dbReference>
<dbReference type="AlphaFoldDB" id="A0A0E3GRP6"/>
<dbReference type="InterPro" id="IPR008844">
    <property type="entry name" value="Spore_GerAC-like"/>
</dbReference>
<name>A0A0E3GRP6_CLOSL</name>
<evidence type="ECO:0000313" key="10">
    <source>
        <dbReference type="EMBL" id="AKA70686.1"/>
    </source>
</evidence>
<dbReference type="KEGG" id="csq:CSCA_3561"/>
<keyword evidence="6" id="KW-0564">Palmitate</keyword>
<dbReference type="Gene3D" id="3.30.300.210">
    <property type="entry name" value="Nutrient germinant receptor protein C, domain 3"/>
    <property type="match status" value="1"/>
</dbReference>
<dbReference type="HOGENOM" id="CLU_051140_3_2_9"/>
<comment type="subcellular location">
    <subcellularLocation>
        <location evidence="1">Membrane</location>
        <topology evidence="1">Lipid-anchor</topology>
    </subcellularLocation>
</comment>
<evidence type="ECO:0000259" key="9">
    <source>
        <dbReference type="Pfam" id="PF25198"/>
    </source>
</evidence>
<dbReference type="PANTHER" id="PTHR35789">
    <property type="entry name" value="SPORE GERMINATION PROTEIN B3"/>
    <property type="match status" value="1"/>
</dbReference>
<feature type="domain" description="Spore germination GerAC-like C-terminal" evidence="8">
    <location>
        <begin position="210"/>
        <end position="370"/>
    </location>
</feature>
<keyword evidence="7" id="KW-0449">Lipoprotein</keyword>
<keyword evidence="3" id="KW-0309">Germination</keyword>
<evidence type="ECO:0000256" key="6">
    <source>
        <dbReference type="ARBA" id="ARBA00023139"/>
    </source>
</evidence>
<evidence type="ECO:0000256" key="4">
    <source>
        <dbReference type="ARBA" id="ARBA00022729"/>
    </source>
</evidence>
<dbReference type="Pfam" id="PF05504">
    <property type="entry name" value="Spore_GerAC"/>
    <property type="match status" value="1"/>
</dbReference>
<organism evidence="10 11">
    <name type="scientific">Clostridium scatologenes</name>
    <dbReference type="NCBI Taxonomy" id="1548"/>
    <lineage>
        <taxon>Bacteria</taxon>
        <taxon>Bacillati</taxon>
        <taxon>Bacillota</taxon>
        <taxon>Clostridia</taxon>
        <taxon>Eubacteriales</taxon>
        <taxon>Clostridiaceae</taxon>
        <taxon>Clostridium</taxon>
    </lineage>
</organism>
<accession>A0A0E3GRP6</accession>
<dbReference type="PANTHER" id="PTHR35789:SF1">
    <property type="entry name" value="SPORE GERMINATION PROTEIN B3"/>
    <property type="match status" value="1"/>
</dbReference>
<keyword evidence="11" id="KW-1185">Reference proteome</keyword>
<evidence type="ECO:0000256" key="5">
    <source>
        <dbReference type="ARBA" id="ARBA00023136"/>
    </source>
</evidence>
<evidence type="ECO:0000256" key="1">
    <source>
        <dbReference type="ARBA" id="ARBA00004635"/>
    </source>
</evidence>
<dbReference type="STRING" id="1548.CSCA_3561"/>
<evidence type="ECO:0000313" key="11">
    <source>
        <dbReference type="Proteomes" id="UP000033115"/>
    </source>
</evidence>
<feature type="domain" description="Spore germination protein N-terminal" evidence="9">
    <location>
        <begin position="33"/>
        <end position="202"/>
    </location>
</feature>
<keyword evidence="4" id="KW-0732">Signal</keyword>
<dbReference type="GO" id="GO:0016020">
    <property type="term" value="C:membrane"/>
    <property type="evidence" value="ECO:0007669"/>
    <property type="project" value="UniProtKB-SubCell"/>
</dbReference>
<dbReference type="RefSeq" id="WP_029954771.1">
    <property type="nucleotide sequence ID" value="NZ_CP009933.1"/>
</dbReference>
<dbReference type="NCBIfam" id="TIGR02887">
    <property type="entry name" value="spore_ger_x_C"/>
    <property type="match status" value="1"/>
</dbReference>
<gene>
    <name evidence="10" type="ORF">CSCA_3561</name>
</gene>
<sequence>MVKHVKKGVKNIMIKISIVLIFLWSFIGTEGQAIEDLAIPIGIGYDLEKRNKGEVYYSIPIATYINDTSGQIKSEVITGKARNIGDTREKRQLKSEKKFLLGLEKMLIISESYAQYGINNIIDILLNSPQVNDNAIMVVCKGKAEDILKHKIEGYSNAAEYMESLIVNSKYYNFFTGEYDFINSVTRVSSEGRNLVLPYIELKEELPQITGFAIFKGDIMVGKIDLQQAKILNLLRKDSGGGIFTMKKGSKRYIDYETKVKRKVKCYKQGEKYKFIIDLNMDGIIASNELYSNFNKDPKVQKEFIKDMENSIEKTCQDFINSYKSQYKVDFLSLGKYAAAKYGRHTGVDWNKVVSESDIYVNVKVKVNAEGRGEY</sequence>
<reference evidence="10 11" key="1">
    <citation type="journal article" date="2015" name="J. Biotechnol.">
        <title>Complete genome sequence of a malodorant-producing acetogen, Clostridium scatologenes ATCC 25775(T).</title>
        <authorList>
            <person name="Zhu Z."/>
            <person name="Guo T."/>
            <person name="Zheng H."/>
            <person name="Song T."/>
            <person name="Ouyang P."/>
            <person name="Xie J."/>
        </authorList>
    </citation>
    <scope>NUCLEOTIDE SEQUENCE [LARGE SCALE GENOMIC DNA]</scope>
    <source>
        <strain evidence="10 11">ATCC 25775</strain>
    </source>
</reference>
<dbReference type="Proteomes" id="UP000033115">
    <property type="component" value="Chromosome"/>
</dbReference>